<dbReference type="CDD" id="cd01310">
    <property type="entry name" value="TatD_DNAse"/>
    <property type="match status" value="1"/>
</dbReference>
<dbReference type="InterPro" id="IPR015991">
    <property type="entry name" value="TatD/YcfH-like"/>
</dbReference>
<dbReference type="InterPro" id="IPR032466">
    <property type="entry name" value="Metal_Hydrolase"/>
</dbReference>
<sequence length="261" mass="29948">MDKKEEFYIIDTHAHYDDEAFEDDREELLKSFEANDIKRVVNIGASMESSRSSLELTRKYPFVYAAVGIHPSSSEELDEESISILKDMLSDEKVVAVGEIGLDYYYDEPSRDIQRKCFIAQLDLAKRHVLPVVIHSRDAAKDTLDILKEYKGVKGVIHCYSYSQEMAKEFIKLGYVLGIGGVSTFKNAKKLEDTIKDISFKDFVLETDCPYLSPVPNRGKRNSSLNLTYIIDRISEIKGVSRDFIIEQSFENARRLYPKMK</sequence>
<dbReference type="InterPro" id="IPR001130">
    <property type="entry name" value="TatD-like"/>
</dbReference>
<dbReference type="GO" id="GO:0046872">
    <property type="term" value="F:metal ion binding"/>
    <property type="evidence" value="ECO:0007669"/>
    <property type="project" value="UniProtKB-KW"/>
</dbReference>
<reference evidence="3 4" key="1">
    <citation type="submission" date="2018-09" db="EMBL/GenBank/DDBJ databases">
        <title>Genome sequencing of Lachnoanaerobaculum umeaense DSM 23576.</title>
        <authorList>
            <person name="Kook J.-K."/>
            <person name="Park S.-N."/>
            <person name="Lim Y.K."/>
        </authorList>
    </citation>
    <scope>NUCLEOTIDE SEQUENCE [LARGE SCALE GENOMIC DNA]</scope>
    <source>
        <strain evidence="4">DSM 23576 \ CCUG 58757</strain>
    </source>
</reference>
<keyword evidence="4" id="KW-1185">Reference proteome</keyword>
<dbReference type="OrthoDB" id="9810005at2"/>
<dbReference type="NCBIfam" id="TIGR00010">
    <property type="entry name" value="YchF/TatD family DNA exonuclease"/>
    <property type="match status" value="1"/>
</dbReference>
<dbReference type="FunFam" id="3.20.20.140:FF:000005">
    <property type="entry name" value="TatD family hydrolase"/>
    <property type="match status" value="1"/>
</dbReference>
<dbReference type="GO" id="GO:0016788">
    <property type="term" value="F:hydrolase activity, acting on ester bonds"/>
    <property type="evidence" value="ECO:0007669"/>
    <property type="project" value="InterPro"/>
</dbReference>
<dbReference type="EMBL" id="CP032364">
    <property type="protein sequence ID" value="AYA99819.1"/>
    <property type="molecule type" value="Genomic_DNA"/>
</dbReference>
<evidence type="ECO:0000313" key="4">
    <source>
        <dbReference type="Proteomes" id="UP000265562"/>
    </source>
</evidence>
<evidence type="ECO:0000256" key="1">
    <source>
        <dbReference type="ARBA" id="ARBA00022723"/>
    </source>
</evidence>
<gene>
    <name evidence="3" type="ORF">D4A81_07670</name>
</gene>
<dbReference type="PANTHER" id="PTHR46124">
    <property type="entry name" value="D-AMINOACYL-TRNA DEACYLASE"/>
    <property type="match status" value="1"/>
</dbReference>
<organism evidence="3 4">
    <name type="scientific">Lachnoanaerobaculum umeaense</name>
    <dbReference type="NCBI Taxonomy" id="617123"/>
    <lineage>
        <taxon>Bacteria</taxon>
        <taxon>Bacillati</taxon>
        <taxon>Bacillota</taxon>
        <taxon>Clostridia</taxon>
        <taxon>Lachnospirales</taxon>
        <taxon>Lachnospiraceae</taxon>
        <taxon>Lachnoanaerobaculum</taxon>
    </lineage>
</organism>
<dbReference type="GO" id="GO:0005829">
    <property type="term" value="C:cytosol"/>
    <property type="evidence" value="ECO:0007669"/>
    <property type="project" value="TreeGrafter"/>
</dbReference>
<evidence type="ECO:0000256" key="2">
    <source>
        <dbReference type="ARBA" id="ARBA00022801"/>
    </source>
</evidence>
<keyword evidence="2" id="KW-0378">Hydrolase</keyword>
<accession>A0A385Q243</accession>
<proteinExistence type="predicted"/>
<dbReference type="Gene3D" id="3.20.20.140">
    <property type="entry name" value="Metal-dependent hydrolases"/>
    <property type="match status" value="1"/>
</dbReference>
<protein>
    <submittedName>
        <fullName evidence="3">TatD family deoxyribonuclease</fullName>
    </submittedName>
</protein>
<dbReference type="PANTHER" id="PTHR46124:SF2">
    <property type="entry name" value="D-AMINOACYL-TRNA DEACYLASE"/>
    <property type="match status" value="1"/>
</dbReference>
<name>A0A385Q243_9FIRM</name>
<dbReference type="RefSeq" id="WP_111524680.1">
    <property type="nucleotide sequence ID" value="NZ_CP032364.1"/>
</dbReference>
<evidence type="ECO:0000313" key="3">
    <source>
        <dbReference type="EMBL" id="AYA99819.1"/>
    </source>
</evidence>
<dbReference type="SUPFAM" id="SSF51556">
    <property type="entry name" value="Metallo-dependent hydrolases"/>
    <property type="match status" value="1"/>
</dbReference>
<dbReference type="AlphaFoldDB" id="A0A385Q243"/>
<dbReference type="Proteomes" id="UP000265562">
    <property type="component" value="Chromosome"/>
</dbReference>
<dbReference type="KEGG" id="lua:D4A81_07670"/>
<keyword evidence="1" id="KW-0479">Metal-binding</keyword>
<dbReference type="GO" id="GO:0004536">
    <property type="term" value="F:DNA nuclease activity"/>
    <property type="evidence" value="ECO:0007669"/>
    <property type="project" value="InterPro"/>
</dbReference>
<dbReference type="Pfam" id="PF01026">
    <property type="entry name" value="TatD_DNase"/>
    <property type="match status" value="1"/>
</dbReference>
<dbReference type="PIRSF" id="PIRSF005902">
    <property type="entry name" value="DNase_TatD"/>
    <property type="match status" value="1"/>
</dbReference>